<feature type="transmembrane region" description="Helical" evidence="1">
    <location>
        <begin position="140"/>
        <end position="161"/>
    </location>
</feature>
<evidence type="ECO:0000313" key="3">
    <source>
        <dbReference type="Proteomes" id="UP000800093"/>
    </source>
</evidence>
<keyword evidence="1" id="KW-0472">Membrane</keyword>
<feature type="transmembrane region" description="Helical" evidence="1">
    <location>
        <begin position="54"/>
        <end position="75"/>
    </location>
</feature>
<dbReference type="AlphaFoldDB" id="A0A9P4JWY3"/>
<feature type="transmembrane region" description="Helical" evidence="1">
    <location>
        <begin position="246"/>
        <end position="265"/>
    </location>
</feature>
<feature type="transmembrane region" description="Helical" evidence="1">
    <location>
        <begin position="277"/>
        <end position="296"/>
    </location>
</feature>
<dbReference type="PROSITE" id="PS50244">
    <property type="entry name" value="S5A_REDUCTASE"/>
    <property type="match status" value="1"/>
</dbReference>
<dbReference type="EMBL" id="ML986795">
    <property type="protein sequence ID" value="KAF2258031.1"/>
    <property type="molecule type" value="Genomic_DNA"/>
</dbReference>
<evidence type="ECO:0000256" key="1">
    <source>
        <dbReference type="SAM" id="Phobius"/>
    </source>
</evidence>
<dbReference type="PANTHER" id="PTHR32251:SF17">
    <property type="entry name" value="STEROID 5-ALPHA REDUCTASE C-TERMINAL DOMAIN-CONTAINING PROTEIN"/>
    <property type="match status" value="1"/>
</dbReference>
<sequence>MTILQTLLRTNTFRIPLFRTLVPSVVLAYGIQTAVAIPSIAARTEKFYDLSGSLTYLSCTALSLFLPYLRARAAGNFSGGIAEYLSAPATGQALWWWRHVALSVCVWTWAARLGSYLFNRVSEDGKDSRFDSIRDSAPKFYGAFFAQATWVSLCLFPVFAVNSLPRSAFARSGPQNEVASAAVSAKPYLSDIVGLVVFAFGWAFEIVADRQKSRWSREKREKKHSEEFLTKGLWSRSRHPNYFGEVMLWSGIAMVAGGLLVRGPAQVGLGLGGVGGKALVAGMCAVSPGFVSFLLLKVSGVPLSEEKYDMRFGDRKEYREWKENTPMLVPRLW</sequence>
<keyword evidence="1" id="KW-1133">Transmembrane helix</keyword>
<dbReference type="Pfam" id="PF06966">
    <property type="entry name" value="DUF1295"/>
    <property type="match status" value="2"/>
</dbReference>
<accession>A0A9P4JWY3</accession>
<organism evidence="2 3">
    <name type="scientific">Lojkania enalia</name>
    <dbReference type="NCBI Taxonomy" id="147567"/>
    <lineage>
        <taxon>Eukaryota</taxon>
        <taxon>Fungi</taxon>
        <taxon>Dikarya</taxon>
        <taxon>Ascomycota</taxon>
        <taxon>Pezizomycotina</taxon>
        <taxon>Dothideomycetes</taxon>
        <taxon>Pleosporomycetidae</taxon>
        <taxon>Pleosporales</taxon>
        <taxon>Pleosporales incertae sedis</taxon>
        <taxon>Lojkania</taxon>
    </lineage>
</organism>
<evidence type="ECO:0000313" key="2">
    <source>
        <dbReference type="EMBL" id="KAF2258031.1"/>
    </source>
</evidence>
<dbReference type="Proteomes" id="UP000800093">
    <property type="component" value="Unassembled WGS sequence"/>
</dbReference>
<keyword evidence="1" id="KW-0812">Transmembrane</keyword>
<name>A0A9P4JWY3_9PLEO</name>
<dbReference type="GO" id="GO:0016020">
    <property type="term" value="C:membrane"/>
    <property type="evidence" value="ECO:0007669"/>
    <property type="project" value="TreeGrafter"/>
</dbReference>
<gene>
    <name evidence="2" type="ORF">CC78DRAFT_538103</name>
</gene>
<protein>
    <submittedName>
        <fullName evidence="2">DUF1295-domain-containing protein</fullName>
    </submittedName>
</protein>
<proteinExistence type="predicted"/>
<dbReference type="Gene3D" id="1.20.120.1630">
    <property type="match status" value="1"/>
</dbReference>
<dbReference type="OrthoDB" id="201504at2759"/>
<keyword evidence="3" id="KW-1185">Reference proteome</keyword>
<feature type="transmembrane region" description="Helical" evidence="1">
    <location>
        <begin position="20"/>
        <end position="42"/>
    </location>
</feature>
<dbReference type="PANTHER" id="PTHR32251">
    <property type="entry name" value="3-OXO-5-ALPHA-STEROID 4-DEHYDROGENASE"/>
    <property type="match status" value="1"/>
</dbReference>
<dbReference type="InterPro" id="IPR010721">
    <property type="entry name" value="UstE-like"/>
</dbReference>
<reference evidence="3" key="1">
    <citation type="journal article" date="2020" name="Stud. Mycol.">
        <title>101 Dothideomycetes genomes: A test case for predicting lifestyles and emergence of pathogens.</title>
        <authorList>
            <person name="Haridas S."/>
            <person name="Albert R."/>
            <person name="Binder M."/>
            <person name="Bloem J."/>
            <person name="LaButti K."/>
            <person name="Salamov A."/>
            <person name="Andreopoulos B."/>
            <person name="Baker S."/>
            <person name="Barry K."/>
            <person name="Bills G."/>
            <person name="Bluhm B."/>
            <person name="Cannon C."/>
            <person name="Castanera R."/>
            <person name="Culley D."/>
            <person name="Daum C."/>
            <person name="Ezra D."/>
            <person name="Gonzalez J."/>
            <person name="Henrissat B."/>
            <person name="Kuo A."/>
            <person name="Liang C."/>
            <person name="Lipzen A."/>
            <person name="Lutzoni F."/>
            <person name="Magnuson J."/>
            <person name="Mondo S."/>
            <person name="Nolan M."/>
            <person name="Ohm R."/>
            <person name="Pangilinan J."/>
            <person name="Park H.-J."/>
            <person name="Ramirez L."/>
            <person name="Alfaro M."/>
            <person name="Sun H."/>
            <person name="Tritt A."/>
            <person name="Yoshinaga Y."/>
            <person name="Zwiers L.-H."/>
            <person name="Turgeon B."/>
            <person name="Goodwin S."/>
            <person name="Spatafora J."/>
            <person name="Crous P."/>
            <person name="Grigoriev I."/>
        </authorList>
    </citation>
    <scope>NUCLEOTIDE SEQUENCE [LARGE SCALE GENOMIC DNA]</scope>
    <source>
        <strain evidence="3">CBS 304.66</strain>
    </source>
</reference>
<feature type="transmembrane region" description="Helical" evidence="1">
    <location>
        <begin position="188"/>
        <end position="208"/>
    </location>
</feature>
<comment type="caution">
    <text evidence="2">The sequence shown here is derived from an EMBL/GenBank/DDBJ whole genome shotgun (WGS) entry which is preliminary data.</text>
</comment>